<dbReference type="STRING" id="641147.HMPREF9021_02631"/>
<evidence type="ECO:0000313" key="5">
    <source>
        <dbReference type="EMBL" id="EJZ50136.1"/>
    </source>
</evidence>
<feature type="coiled-coil region" evidence="2">
    <location>
        <begin position="593"/>
        <end position="659"/>
    </location>
</feature>
<feature type="coiled-coil region" evidence="2">
    <location>
        <begin position="394"/>
        <end position="421"/>
    </location>
</feature>
<feature type="domain" description="Phage tail tape measure protein" evidence="4">
    <location>
        <begin position="159"/>
        <end position="359"/>
    </location>
</feature>
<accession>U6Q3L9</accession>
<dbReference type="HOGENOM" id="CLU_266771_0_0_4"/>
<evidence type="ECO:0000313" key="6">
    <source>
        <dbReference type="Proteomes" id="UP000017813"/>
    </source>
</evidence>
<keyword evidence="2" id="KW-0175">Coiled coil</keyword>
<name>U6Q3L9_9NEIS</name>
<dbReference type="Proteomes" id="UP000017813">
    <property type="component" value="Unassembled WGS sequence"/>
</dbReference>
<reference evidence="5 6" key="2">
    <citation type="submission" date="2011-10" db="EMBL/GenBank/DDBJ databases">
        <title>The Genome Sequence of Simonsiella muelleri ATCC 29453.</title>
        <authorList>
            <consortium name="The Broad Institute Genome Sequencing Platform"/>
            <consortium name="The Broad Institute Genome Sequencing Center for Infectious Disease"/>
            <person name="Earl A."/>
            <person name="Ward D."/>
            <person name="Feldgarden M."/>
            <person name="Gevers D."/>
            <person name="Izard J."/>
            <person name="Baranova O.V."/>
            <person name="Blanton J.M."/>
            <person name="Tanner A.C."/>
            <person name="Dewhirst F."/>
            <person name="Young S.K."/>
            <person name="Zeng Q."/>
            <person name="Gargeya S."/>
            <person name="Fitzgerald M."/>
            <person name="Haas B."/>
            <person name="Abouelleil A."/>
            <person name="Alvarado L."/>
            <person name="Arachchi H.M."/>
            <person name="Berlin A."/>
            <person name="Brown A."/>
            <person name="Chapman S.B."/>
            <person name="Chen Z."/>
            <person name="Dunbar C."/>
            <person name="Freedman E."/>
            <person name="Gearin G."/>
            <person name="Goldberg J."/>
            <person name="Griggs A."/>
            <person name="Gujja S."/>
            <person name="Heiman D."/>
            <person name="Howarth C."/>
            <person name="Larson L."/>
            <person name="Lui A."/>
            <person name="MacDonald P.J.P."/>
            <person name="Montmayeur A."/>
            <person name="Murphy C."/>
            <person name="Neiman D."/>
            <person name="Pearson M."/>
            <person name="Priest M."/>
            <person name="Roberts A."/>
            <person name="Saif S."/>
            <person name="Shea T."/>
            <person name="Shenoy N."/>
            <person name="Sisk P."/>
            <person name="Stolte C."/>
            <person name="Sykes S."/>
            <person name="Wortman J."/>
            <person name="Nusbaum C."/>
            <person name="Birren B."/>
        </authorList>
    </citation>
    <scope>NUCLEOTIDE SEQUENCE [LARGE SCALE GENOMIC DNA]</scope>
    <source>
        <strain evidence="5 6">ATCC 29453</strain>
    </source>
</reference>
<organism evidence="5 6">
    <name type="scientific">Simonsiella muelleri ATCC 29453</name>
    <dbReference type="NCBI Taxonomy" id="641147"/>
    <lineage>
        <taxon>Bacteria</taxon>
        <taxon>Pseudomonadati</taxon>
        <taxon>Pseudomonadota</taxon>
        <taxon>Betaproteobacteria</taxon>
        <taxon>Neisseriales</taxon>
        <taxon>Neisseriaceae</taxon>
        <taxon>Simonsiella</taxon>
    </lineage>
</organism>
<gene>
    <name evidence="5" type="ORF">HMPREF9021_02631</name>
</gene>
<keyword evidence="1" id="KW-1188">Viral release from host cell</keyword>
<dbReference type="RefSeq" id="WP_002642873.1">
    <property type="nucleotide sequence ID" value="NZ_CP019448.1"/>
</dbReference>
<proteinExistence type="predicted"/>
<feature type="compositionally biased region" description="Low complexity" evidence="3">
    <location>
        <begin position="1221"/>
        <end position="1230"/>
    </location>
</feature>
<evidence type="ECO:0000259" key="4">
    <source>
        <dbReference type="Pfam" id="PF10145"/>
    </source>
</evidence>
<dbReference type="EMBL" id="ADCY02000055">
    <property type="protein sequence ID" value="EJZ50136.1"/>
    <property type="molecule type" value="Genomic_DNA"/>
</dbReference>
<dbReference type="AlphaFoldDB" id="U6Q3L9"/>
<dbReference type="InterPro" id="IPR010090">
    <property type="entry name" value="Phage_tape_meas"/>
</dbReference>
<feature type="compositionally biased region" description="Basic and acidic residues" evidence="3">
    <location>
        <begin position="1231"/>
        <end position="1240"/>
    </location>
</feature>
<evidence type="ECO:0000256" key="3">
    <source>
        <dbReference type="SAM" id="MobiDB-lite"/>
    </source>
</evidence>
<dbReference type="eggNOG" id="COG5281">
    <property type="taxonomic scope" value="Bacteria"/>
</dbReference>
<dbReference type="PANTHER" id="PTHR37813:SF1">
    <property type="entry name" value="FELS-2 PROPHAGE PROTEIN"/>
    <property type="match status" value="1"/>
</dbReference>
<dbReference type="OrthoDB" id="8019720at2"/>
<sequence>MSQSNITAGIQITANVDGIQEINNLSQAVDDASEQVQEMQRIAAAKTTLGLDVDDHARAEIQKLDKAFDDLKRSGGLSQAELARAAQLHAQKVGELEQSLKRTKPSLADMTNGIQGLVGAGGGLAYVTNEAIKFESAMAQVKKVTDATPEQINALSGSLKEMAGQLGMMPDELAQIAAAGGQMGLAFDKLPQFTQMTAQMANAFGISADAAGEMSAKISNVYGLQINEMAELGDAINALGNTTAAKEKEIGEVLMRMGGNAKQFGLLKEEAAALAATFVSLGKSPEEAGTAINALLSKLQNAKIGTNDFKDGLNALGLSAEEMAANIATNPQRALDDFLQRLDKLDKQARSEILGQMFGAEYSDDLALLTGSLKTYTEAVATATDHTKNFGAMQREADAALNTTEGKMNQAKAEIASAAIELGNTLLPIIQLTANVIGDVAKAVTSVSEQYPVLSQMAVLFLGAKMASEGLSASLKLLGVDSETSFGNTKKSLSELKKELKDAAQAAKEVGRDIKNAVKGNLDDMSNNNNAIKKLSGSLKEMAAIAAEAFAAFEVGHGMGTWLYENVGFAQNLGDNMAKVIAYMDAMVTDRTFEDVNREFRTTNELARELEKNQKAAAQAAEKRKATEAQAAEAQKAKLAELRAEYSKIQQKYDEVSGNLKKMVDDGKANTQAYRDLSAEQALLAGKLMQSQLALKDFSDNNTANTAQTQAALNNLGVTAEQLSGNLSKAASASIADFATAAASIGNHAEQMATVFQAAVEKMDSPEALFALKNSLSEAGAKAGLTADEINQIAALAPQVGLGLAQISKPLGDAEAAATALGVSLENALLLGTTGAMTTALGHFDKLTAQLDGLKQNGINTGMVLRESLSKLTDTAQSEGDIDALKFKINQLGETGKLSMQDVERAILAADQKLNQLKQNTDPTAQAFESLGIQTRESLRLAGEESRQAFELVKNSGQATAADIQAAFAKTAQSMLASGDAQQQAWVQSQAAAYNYAVTVDATGKASLQAAAQTQQAADTQIQAHQQVTQAATESAQAQSQAAKAAVENVENVGKAAEFSQHKMSDLGSKVHETLKKMGAYATFGTASWANTLRSVQDMYININQTVQRLNEETENGGNIAEHLARAELMAANNARKLDKTTLNNLHQAIDKARQKMQQLADEAANARKEAEKELLRAQGRDGDVQKLEQQEKLNALKRKQAQAQKTGNRQAQDDYAAAIAAQQAAYQAQAEREAEQQRQ</sequence>
<keyword evidence="6" id="KW-1185">Reference proteome</keyword>
<dbReference type="eggNOG" id="COG5283">
    <property type="taxonomic scope" value="Bacteria"/>
</dbReference>
<evidence type="ECO:0000256" key="1">
    <source>
        <dbReference type="ARBA" id="ARBA00022612"/>
    </source>
</evidence>
<comment type="caution">
    <text evidence="5">The sequence shown here is derived from an EMBL/GenBank/DDBJ whole genome shotgun (WGS) entry which is preliminary data.</text>
</comment>
<feature type="coiled-coil region" evidence="2">
    <location>
        <begin position="1143"/>
        <end position="1207"/>
    </location>
</feature>
<protein>
    <submittedName>
        <fullName evidence="5">Phage tail tape measure protein, TP901 family, core region</fullName>
    </submittedName>
</protein>
<evidence type="ECO:0000256" key="2">
    <source>
        <dbReference type="SAM" id="Coils"/>
    </source>
</evidence>
<dbReference type="PANTHER" id="PTHR37813">
    <property type="entry name" value="FELS-2 PROPHAGE PROTEIN"/>
    <property type="match status" value="1"/>
</dbReference>
<dbReference type="KEGG" id="smur:BWP33_02730"/>
<reference evidence="5 6" key="1">
    <citation type="submission" date="2010-03" db="EMBL/GenBank/DDBJ databases">
        <authorList>
            <consortium name="The Broad Institute Genome Sequencing Platform"/>
            <person name="Ward D."/>
            <person name="Earl A."/>
            <person name="Feldgarden M."/>
            <person name="Gevers D."/>
            <person name="Young S."/>
            <person name="Zeng Q."/>
            <person name="Koehrsen M."/>
            <person name="Alvarado L."/>
            <person name="Berlin A.M."/>
            <person name="Borenstein D."/>
            <person name="Chapman S.B."/>
            <person name="Chen Z."/>
            <person name="Engels R."/>
            <person name="Freedman E."/>
            <person name="Gellesch M."/>
            <person name="Goldberg J."/>
            <person name="Griggs A."/>
            <person name="Gujja S."/>
            <person name="Heilman E.R."/>
            <person name="Heiman D.I."/>
            <person name="Hepburn T.A."/>
            <person name="Howarth C."/>
            <person name="Jen D."/>
            <person name="Larson L."/>
            <person name="Mehta T."/>
            <person name="Park D."/>
            <person name="Pearson M."/>
            <person name="Richards J."/>
            <person name="Roberts A."/>
            <person name="Saif S."/>
            <person name="Shea T.D."/>
            <person name="Shenoy N."/>
            <person name="Sisk P."/>
            <person name="Stolte C."/>
            <person name="Sykes S.N."/>
            <person name="Walk T."/>
            <person name="White J."/>
            <person name="Yandava C."/>
            <person name="Izard J."/>
            <person name="Baranova O.V."/>
            <person name="Blanton J.M."/>
            <person name="Tanner A.C."/>
            <person name="Dewhirst F."/>
            <person name="Haas B."/>
            <person name="Nusbaum C."/>
            <person name="Birren B."/>
        </authorList>
    </citation>
    <scope>NUCLEOTIDE SEQUENCE [LARGE SCALE GENOMIC DNA]</scope>
    <source>
        <strain evidence="5 6">ATCC 29453</strain>
    </source>
</reference>
<dbReference type="NCBIfam" id="TIGR01760">
    <property type="entry name" value="tape_meas_TP901"/>
    <property type="match status" value="1"/>
</dbReference>
<feature type="region of interest" description="Disordered" evidence="3">
    <location>
        <begin position="1221"/>
        <end position="1240"/>
    </location>
</feature>
<dbReference type="Pfam" id="PF10145">
    <property type="entry name" value="PhageMin_Tail"/>
    <property type="match status" value="1"/>
</dbReference>